<evidence type="ECO:0000313" key="3">
    <source>
        <dbReference type="Proteomes" id="UP000620124"/>
    </source>
</evidence>
<dbReference type="Proteomes" id="UP000620124">
    <property type="component" value="Unassembled WGS sequence"/>
</dbReference>
<accession>A0A8H6Y5D2</accession>
<keyword evidence="3" id="KW-1185">Reference proteome</keyword>
<comment type="caution">
    <text evidence="2">The sequence shown here is derived from an EMBL/GenBank/DDBJ whole genome shotgun (WGS) entry which is preliminary data.</text>
</comment>
<feature type="transmembrane region" description="Helical" evidence="1">
    <location>
        <begin position="157"/>
        <end position="179"/>
    </location>
</feature>
<proteinExistence type="predicted"/>
<organism evidence="2 3">
    <name type="scientific">Mycena venus</name>
    <dbReference type="NCBI Taxonomy" id="2733690"/>
    <lineage>
        <taxon>Eukaryota</taxon>
        <taxon>Fungi</taxon>
        <taxon>Dikarya</taxon>
        <taxon>Basidiomycota</taxon>
        <taxon>Agaricomycotina</taxon>
        <taxon>Agaricomycetes</taxon>
        <taxon>Agaricomycetidae</taxon>
        <taxon>Agaricales</taxon>
        <taxon>Marasmiineae</taxon>
        <taxon>Mycenaceae</taxon>
        <taxon>Mycena</taxon>
    </lineage>
</organism>
<dbReference type="OrthoDB" id="2355659at2759"/>
<dbReference type="EMBL" id="JACAZI010000009">
    <property type="protein sequence ID" value="KAF7352204.1"/>
    <property type="molecule type" value="Genomic_DNA"/>
</dbReference>
<feature type="transmembrane region" description="Helical" evidence="1">
    <location>
        <begin position="52"/>
        <end position="74"/>
    </location>
</feature>
<keyword evidence="1" id="KW-0812">Transmembrane</keyword>
<protein>
    <submittedName>
        <fullName evidence="2">Uncharacterized protein</fullName>
    </submittedName>
</protein>
<evidence type="ECO:0000313" key="2">
    <source>
        <dbReference type="EMBL" id="KAF7352204.1"/>
    </source>
</evidence>
<evidence type="ECO:0000256" key="1">
    <source>
        <dbReference type="SAM" id="Phobius"/>
    </source>
</evidence>
<keyword evidence="1" id="KW-0472">Membrane</keyword>
<keyword evidence="1" id="KW-1133">Transmembrane helix</keyword>
<reference evidence="2" key="1">
    <citation type="submission" date="2020-05" db="EMBL/GenBank/DDBJ databases">
        <title>Mycena genomes resolve the evolution of fungal bioluminescence.</title>
        <authorList>
            <person name="Tsai I.J."/>
        </authorList>
    </citation>
    <scope>NUCLEOTIDE SEQUENCE</scope>
    <source>
        <strain evidence="2">CCC161011</strain>
    </source>
</reference>
<gene>
    <name evidence="2" type="ORF">MVEN_01183700</name>
</gene>
<sequence length="323" mass="34064">MPSVAKSASLVTTLAGGLVNSFLTLQLAGSWSTLRALDAESELDAWKFDGLRVLWALLGVYLLAAAFVSFVGFFGVLRNKPSHVRLYRDCASADLFFTAFLTVLAFVAARAPARAACEQPELSVLLSYIYSNSNSYLSYFGTPVSPDESCERALEHAAVVALAGLVALTVVRLHFLLAVGAHYSAMVRETQTQGGEGGDVQRIRLLPLPRGVSAGDVVYAPVHCPQAANSLLGTSAEVWVRAAAAEAGSASASSSTSSLVPSPTQKSYAPAYVVLPQQSGSPVVPAYAPAYVQSTEQGQQQGQVPLDAGLLDARVVGTKREWI</sequence>
<feature type="transmembrane region" description="Helical" evidence="1">
    <location>
        <begin position="95"/>
        <end position="113"/>
    </location>
</feature>
<name>A0A8H6Y5D2_9AGAR</name>
<dbReference type="AlphaFoldDB" id="A0A8H6Y5D2"/>